<evidence type="ECO:0000256" key="6">
    <source>
        <dbReference type="PROSITE-ProRule" id="PRU00354"/>
    </source>
</evidence>
<keyword evidence="2 5" id="KW-0808">Transferase</keyword>
<dbReference type="Pfam" id="PF17284">
    <property type="entry name" value="Spermine_synt_N"/>
    <property type="match status" value="1"/>
</dbReference>
<organism evidence="8 9">
    <name type="scientific">Helicobacter ibis</name>
    <dbReference type="NCBI Taxonomy" id="2962633"/>
    <lineage>
        <taxon>Bacteria</taxon>
        <taxon>Pseudomonadati</taxon>
        <taxon>Campylobacterota</taxon>
        <taxon>Epsilonproteobacteria</taxon>
        <taxon>Campylobacterales</taxon>
        <taxon>Helicobacteraceae</taxon>
        <taxon>Helicobacter</taxon>
    </lineage>
</organism>
<gene>
    <name evidence="5" type="primary">speE</name>
    <name evidence="8" type="ORF">PF021_04875</name>
</gene>
<dbReference type="InterPro" id="IPR001045">
    <property type="entry name" value="Spermi_synthase"/>
</dbReference>
<feature type="binding site" evidence="5">
    <location>
        <position position="83"/>
    </location>
    <ligand>
        <name>spermidine</name>
        <dbReference type="ChEBI" id="CHEBI:57834"/>
    </ligand>
</feature>
<comment type="caution">
    <text evidence="5 6">Lacks conserved residue(s) required for the propagation of feature annotation.</text>
</comment>
<dbReference type="InterPro" id="IPR037163">
    <property type="entry name" value="Spermidine_synt_N_sf"/>
</dbReference>
<dbReference type="Gene3D" id="2.30.140.10">
    <property type="entry name" value="Spermidine synthase, tetramerisation domain"/>
    <property type="match status" value="1"/>
</dbReference>
<dbReference type="Proteomes" id="UP001210261">
    <property type="component" value="Unassembled WGS sequence"/>
</dbReference>
<evidence type="ECO:0000256" key="4">
    <source>
        <dbReference type="ARBA" id="ARBA00023115"/>
    </source>
</evidence>
<evidence type="ECO:0000313" key="8">
    <source>
        <dbReference type="EMBL" id="MDA3969006.1"/>
    </source>
</evidence>
<comment type="caution">
    <text evidence="5">Lacks the conserved Asp active site.</text>
</comment>
<evidence type="ECO:0000256" key="3">
    <source>
        <dbReference type="ARBA" id="ARBA00023066"/>
    </source>
</evidence>
<dbReference type="PROSITE" id="PS51006">
    <property type="entry name" value="PABS_2"/>
    <property type="match status" value="1"/>
</dbReference>
<reference evidence="8 9" key="1">
    <citation type="submission" date="2023-01" db="EMBL/GenBank/DDBJ databases">
        <title>Description of Helicobacter ibis sp. nov. isolated from faecal droppings of black-faced ibis (Theristicus melanopis).</title>
        <authorList>
            <person name="Lopez-Cantillo M."/>
            <person name="Vidal-Veuthey B."/>
            <person name="Mella A."/>
            <person name="De La Haba R."/>
            <person name="Collado L."/>
        </authorList>
    </citation>
    <scope>NUCLEOTIDE SEQUENCE [LARGE SCALE GENOMIC DNA]</scope>
    <source>
        <strain evidence="8 9">A82</strain>
    </source>
</reference>
<dbReference type="PANTHER" id="PTHR11558">
    <property type="entry name" value="SPERMIDINE/SPERMINE SYNTHASE"/>
    <property type="match status" value="1"/>
</dbReference>
<dbReference type="InterPro" id="IPR035246">
    <property type="entry name" value="Spermidine_synt_N"/>
</dbReference>
<evidence type="ECO:0000256" key="1">
    <source>
        <dbReference type="ARBA" id="ARBA00007867"/>
    </source>
</evidence>
<feature type="domain" description="PABS" evidence="7">
    <location>
        <begin position="1"/>
        <end position="153"/>
    </location>
</feature>
<proteinExistence type="inferred from homology"/>
<dbReference type="SUPFAM" id="SSF53335">
    <property type="entry name" value="S-adenosyl-L-methionine-dependent methyltransferases"/>
    <property type="match status" value="1"/>
</dbReference>
<dbReference type="PANTHER" id="PTHR11558:SF11">
    <property type="entry name" value="SPERMIDINE SYNTHASE"/>
    <property type="match status" value="1"/>
</dbReference>
<comment type="pathway">
    <text evidence="5">Amine and polyamine biosynthesis; spermidine biosynthesis; spermidine from putrescine: step 1/1.</text>
</comment>
<comment type="subunit">
    <text evidence="5">Homodimer or homotetramer.</text>
</comment>
<dbReference type="Gene3D" id="3.40.50.150">
    <property type="entry name" value="Vaccinia Virus protein VP39"/>
    <property type="match status" value="1"/>
</dbReference>
<keyword evidence="9" id="KW-1185">Reference proteome</keyword>
<dbReference type="RefSeq" id="WP_271021297.1">
    <property type="nucleotide sequence ID" value="NZ_JAQHXR010000002.1"/>
</dbReference>
<accession>A0ABT4VE75</accession>
<dbReference type="InterPro" id="IPR029063">
    <property type="entry name" value="SAM-dependent_MTases_sf"/>
</dbReference>
<comment type="function">
    <text evidence="5">Catalyzes the irreversible transfer of a propylamine group from the amino donor S-adenosylmethioninamine (decarboxy-AdoMet) to putrescine (1,4-diaminobutane) to yield spermidine.</text>
</comment>
<keyword evidence="4 5" id="KW-0620">Polyamine biosynthesis</keyword>
<comment type="caution">
    <text evidence="8">The sequence shown here is derived from an EMBL/GenBank/DDBJ whole genome shotgun (WGS) entry which is preliminary data.</text>
</comment>
<keyword evidence="3 5" id="KW-0745">Spermidine biosynthesis</keyword>
<dbReference type="InterPro" id="IPR030374">
    <property type="entry name" value="PABS"/>
</dbReference>
<comment type="similarity">
    <text evidence="1 5">Belongs to the spermidine/spermine synthase family.</text>
</comment>
<sequence>MWLTKSYEEKIQQEYKIKNKITEVTGEKHTLELFDSEFFGNIAFIDGYVMLQSTLSIQSELLAHIAACSHKNPKRALIVGGFNIEIAHELTKHEGLSVDFLQQDLDVLETLISFFPHYQSIFKNNRFSHISQDKEMFIKKSVEDSSLYDIVISLNSDVASYKEVLSDDGILISHMPHLMLEFDKAEEFLRGFGDFRILMPFIAPLSLSLKDCYMFASKKYHPTADIMLQRADMLDDLEYYCANLHLSSFVIPKSIKNKLYGIVKN</sequence>
<protein>
    <recommendedName>
        <fullName evidence="5">Polyamine aminopropyltransferase</fullName>
    </recommendedName>
    <alternativeName>
        <fullName evidence="5">Putrescine aminopropyltransferase</fullName>
        <shortName evidence="5">PAPT</shortName>
    </alternativeName>
    <alternativeName>
        <fullName evidence="5">Spermidine synthase</fullName>
        <shortName evidence="5">SPDS</shortName>
        <shortName evidence="5">SPDSY</shortName>
        <ecNumber evidence="5">2.5.1.16</ecNumber>
    </alternativeName>
</protein>
<dbReference type="EMBL" id="JAQHXR010000002">
    <property type="protein sequence ID" value="MDA3969006.1"/>
    <property type="molecule type" value="Genomic_DNA"/>
</dbReference>
<evidence type="ECO:0000256" key="5">
    <source>
        <dbReference type="HAMAP-Rule" id="MF_00198"/>
    </source>
</evidence>
<name>A0ABT4VE75_9HELI</name>
<comment type="catalytic activity">
    <reaction evidence="5">
        <text>S-adenosyl 3-(methylsulfanyl)propylamine + putrescine = S-methyl-5'-thioadenosine + spermidine + H(+)</text>
        <dbReference type="Rhea" id="RHEA:12721"/>
        <dbReference type="ChEBI" id="CHEBI:15378"/>
        <dbReference type="ChEBI" id="CHEBI:17509"/>
        <dbReference type="ChEBI" id="CHEBI:57443"/>
        <dbReference type="ChEBI" id="CHEBI:57834"/>
        <dbReference type="ChEBI" id="CHEBI:326268"/>
        <dbReference type="EC" id="2.5.1.16"/>
    </reaction>
</comment>
<evidence type="ECO:0000313" key="9">
    <source>
        <dbReference type="Proteomes" id="UP001210261"/>
    </source>
</evidence>
<evidence type="ECO:0000259" key="7">
    <source>
        <dbReference type="PROSITE" id="PS51006"/>
    </source>
</evidence>
<dbReference type="EC" id="2.5.1.16" evidence="5"/>
<evidence type="ECO:0000256" key="2">
    <source>
        <dbReference type="ARBA" id="ARBA00022679"/>
    </source>
</evidence>
<dbReference type="Pfam" id="PF01564">
    <property type="entry name" value="Spermine_synth"/>
    <property type="match status" value="1"/>
</dbReference>
<dbReference type="HAMAP" id="MF_00198">
    <property type="entry name" value="Spermidine_synth"/>
    <property type="match status" value="1"/>
</dbReference>